<comment type="caution">
    <text evidence="1">The sequence shown here is derived from an EMBL/GenBank/DDBJ whole genome shotgun (WGS) entry which is preliminary data.</text>
</comment>
<dbReference type="EMBL" id="FXUF01000001">
    <property type="protein sequence ID" value="SMP38735.1"/>
    <property type="molecule type" value="Genomic_DNA"/>
</dbReference>
<evidence type="ECO:0000313" key="2">
    <source>
        <dbReference type="Proteomes" id="UP001158066"/>
    </source>
</evidence>
<protein>
    <submittedName>
        <fullName evidence="1">Homeodomain-like domain-containing protein</fullName>
    </submittedName>
</protein>
<dbReference type="Pfam" id="PF13384">
    <property type="entry name" value="HTH_23"/>
    <property type="match status" value="1"/>
</dbReference>
<keyword evidence="1" id="KW-0371">Homeobox</keyword>
<name>A0AA46AHC6_9CLOT</name>
<dbReference type="AlphaFoldDB" id="A0AA46AHC6"/>
<accession>A0AA46AHC6</accession>
<proteinExistence type="predicted"/>
<sequence>MTKDKHQRQLAENRMKLIAPLLTPSLDKASYQKLKDQISQETGLSERTLRRYLSRYQERGYDGLIYGAQSQKPIIDDHMVSLVIGGEMA</sequence>
<keyword evidence="2" id="KW-1185">Reference proteome</keyword>
<reference evidence="1" key="1">
    <citation type="submission" date="2017-05" db="EMBL/GenBank/DDBJ databases">
        <authorList>
            <person name="Varghese N."/>
            <person name="Submissions S."/>
        </authorList>
    </citation>
    <scope>NUCLEOTIDE SEQUENCE</scope>
    <source>
        <strain evidence="1">Su22</strain>
    </source>
</reference>
<dbReference type="RefSeq" id="WP_283407506.1">
    <property type="nucleotide sequence ID" value="NZ_FXUF01000001.1"/>
</dbReference>
<gene>
    <name evidence="1" type="ORF">SAMN06296020_101143</name>
</gene>
<evidence type="ECO:0000313" key="1">
    <source>
        <dbReference type="EMBL" id="SMP38735.1"/>
    </source>
</evidence>
<organism evidence="1 2">
    <name type="scientific">Anoxynatronum buryatiense</name>
    <dbReference type="NCBI Taxonomy" id="489973"/>
    <lineage>
        <taxon>Bacteria</taxon>
        <taxon>Bacillati</taxon>
        <taxon>Bacillota</taxon>
        <taxon>Clostridia</taxon>
        <taxon>Eubacteriales</taxon>
        <taxon>Clostridiaceae</taxon>
        <taxon>Anoxynatronum</taxon>
    </lineage>
</organism>
<dbReference type="GO" id="GO:0003677">
    <property type="term" value="F:DNA binding"/>
    <property type="evidence" value="ECO:0007669"/>
    <property type="project" value="UniProtKB-KW"/>
</dbReference>
<dbReference type="Proteomes" id="UP001158066">
    <property type="component" value="Unassembled WGS sequence"/>
</dbReference>
<keyword evidence="1" id="KW-0238">DNA-binding</keyword>